<dbReference type="GO" id="GO:0008652">
    <property type="term" value="P:amino acid biosynthetic process"/>
    <property type="evidence" value="ECO:0007669"/>
    <property type="project" value="InterPro"/>
</dbReference>
<dbReference type="GO" id="GO:0046983">
    <property type="term" value="F:protein dimerization activity"/>
    <property type="evidence" value="ECO:0007669"/>
    <property type="project" value="InterPro"/>
</dbReference>
<name>T0Z369_9ZZZZ</name>
<evidence type="ECO:0000313" key="4">
    <source>
        <dbReference type="EMBL" id="EQD38732.1"/>
    </source>
</evidence>
<sequence length="160" mass="17557">IALFSAGGALSKRFAPLAVQQGAVVVDNSSAFRRDPAVPLVVPEINPQMVKTHRGIIANPNCSTIIAITPLWPIHRRNPIRRLILSTYQAASGGGAAAMAELREATRAYLQQQPFTPHVLPHPYAFNLFSHNSPVNPDNGYNEEELKALYETRKIYGDES</sequence>
<dbReference type="SUPFAM" id="SSF51735">
    <property type="entry name" value="NAD(P)-binding Rossmann-fold domains"/>
    <property type="match status" value="1"/>
</dbReference>
<dbReference type="Pfam" id="PF02774">
    <property type="entry name" value="Semialdhyde_dhC"/>
    <property type="match status" value="1"/>
</dbReference>
<dbReference type="Pfam" id="PF01118">
    <property type="entry name" value="Semialdhyde_dh"/>
    <property type="match status" value="1"/>
</dbReference>
<dbReference type="GO" id="GO:0051287">
    <property type="term" value="F:NAD binding"/>
    <property type="evidence" value="ECO:0007669"/>
    <property type="project" value="InterPro"/>
</dbReference>
<accession>T0Z369</accession>
<proteinExistence type="inferred from homology"/>
<evidence type="ECO:0000259" key="2">
    <source>
        <dbReference type="Pfam" id="PF01118"/>
    </source>
</evidence>
<protein>
    <submittedName>
        <fullName evidence="4">Aspartate-semialdehyde dehydrogenase</fullName>
    </submittedName>
</protein>
<dbReference type="InterPro" id="IPR036291">
    <property type="entry name" value="NAD(P)-bd_dom_sf"/>
</dbReference>
<feature type="domain" description="Semialdehyde dehydrogenase NAD-binding" evidence="2">
    <location>
        <begin position="1"/>
        <end position="52"/>
    </location>
</feature>
<dbReference type="Gene3D" id="3.40.50.720">
    <property type="entry name" value="NAD(P)-binding Rossmann-like Domain"/>
    <property type="match status" value="1"/>
</dbReference>
<feature type="non-terminal residue" evidence="4">
    <location>
        <position position="1"/>
    </location>
</feature>
<reference evidence="4" key="1">
    <citation type="submission" date="2013-08" db="EMBL/GenBank/DDBJ databases">
        <authorList>
            <person name="Mendez C."/>
            <person name="Richter M."/>
            <person name="Ferrer M."/>
            <person name="Sanchez J."/>
        </authorList>
    </citation>
    <scope>NUCLEOTIDE SEQUENCE</scope>
</reference>
<dbReference type="Gene3D" id="3.30.360.10">
    <property type="entry name" value="Dihydrodipicolinate Reductase, domain 2"/>
    <property type="match status" value="1"/>
</dbReference>
<feature type="domain" description="Semialdehyde dehydrogenase dimerisation" evidence="3">
    <location>
        <begin position="71"/>
        <end position="159"/>
    </location>
</feature>
<comment type="caution">
    <text evidence="4">The sequence shown here is derived from an EMBL/GenBank/DDBJ whole genome shotgun (WGS) entry which is preliminary data.</text>
</comment>
<gene>
    <name evidence="4" type="ORF">B1A_17142</name>
</gene>
<dbReference type="GO" id="GO:0016620">
    <property type="term" value="F:oxidoreductase activity, acting on the aldehyde or oxo group of donors, NAD or NADP as acceptor"/>
    <property type="evidence" value="ECO:0007669"/>
    <property type="project" value="InterPro"/>
</dbReference>
<dbReference type="InterPro" id="IPR000534">
    <property type="entry name" value="Semialdehyde_DH_NAD-bd"/>
</dbReference>
<organism evidence="4">
    <name type="scientific">mine drainage metagenome</name>
    <dbReference type="NCBI Taxonomy" id="410659"/>
    <lineage>
        <taxon>unclassified sequences</taxon>
        <taxon>metagenomes</taxon>
        <taxon>ecological metagenomes</taxon>
    </lineage>
</organism>
<dbReference type="EMBL" id="AUZX01012597">
    <property type="protein sequence ID" value="EQD38732.1"/>
    <property type="molecule type" value="Genomic_DNA"/>
</dbReference>
<dbReference type="PANTHER" id="PTHR46278">
    <property type="entry name" value="DEHYDROGENASE, PUTATIVE-RELATED"/>
    <property type="match status" value="1"/>
</dbReference>
<comment type="similarity">
    <text evidence="1">Belongs to the aspartate-semialdehyde dehydrogenase family.</text>
</comment>
<dbReference type="AlphaFoldDB" id="T0Z369"/>
<evidence type="ECO:0000256" key="1">
    <source>
        <dbReference type="ARBA" id="ARBA00010584"/>
    </source>
</evidence>
<evidence type="ECO:0000259" key="3">
    <source>
        <dbReference type="Pfam" id="PF02774"/>
    </source>
</evidence>
<dbReference type="SUPFAM" id="SSF55347">
    <property type="entry name" value="Glyceraldehyde-3-phosphate dehydrogenase-like, C-terminal domain"/>
    <property type="match status" value="1"/>
</dbReference>
<feature type="non-terminal residue" evidence="4">
    <location>
        <position position="160"/>
    </location>
</feature>
<dbReference type="InterPro" id="IPR012280">
    <property type="entry name" value="Semialdhyde_DH_dimer_dom"/>
</dbReference>
<dbReference type="PANTHER" id="PTHR46278:SF2">
    <property type="entry name" value="ASPARTATE-SEMIALDEHYDE DEHYDROGENASE"/>
    <property type="match status" value="1"/>
</dbReference>
<reference evidence="4" key="2">
    <citation type="journal article" date="2014" name="ISME J.">
        <title>Microbial stratification in low pH oxic and suboxic macroscopic growths along an acid mine drainage.</title>
        <authorList>
            <person name="Mendez-Garcia C."/>
            <person name="Mesa V."/>
            <person name="Sprenger R.R."/>
            <person name="Richter M."/>
            <person name="Diez M.S."/>
            <person name="Solano J."/>
            <person name="Bargiela R."/>
            <person name="Golyshina O.V."/>
            <person name="Manteca A."/>
            <person name="Ramos J.L."/>
            <person name="Gallego J.R."/>
            <person name="Llorente I."/>
            <person name="Martins Dos Santos V.A."/>
            <person name="Jensen O.N."/>
            <person name="Pelaez A.I."/>
            <person name="Sanchez J."/>
            <person name="Ferrer M."/>
        </authorList>
    </citation>
    <scope>NUCLEOTIDE SEQUENCE</scope>
</reference>